<reference evidence="1" key="1">
    <citation type="journal article" date="2021" name="Proc. Natl. Acad. Sci. U.S.A.">
        <title>A Catalog of Tens of Thousands of Viruses from Human Metagenomes Reveals Hidden Associations with Chronic Diseases.</title>
        <authorList>
            <person name="Tisza M.J."/>
            <person name="Buck C.B."/>
        </authorList>
    </citation>
    <scope>NUCLEOTIDE SEQUENCE</scope>
    <source>
        <strain evidence="1">CtXZQ9</strain>
    </source>
</reference>
<dbReference type="EMBL" id="BK015310">
    <property type="protein sequence ID" value="DAE00778.1"/>
    <property type="molecule type" value="Genomic_DNA"/>
</dbReference>
<proteinExistence type="predicted"/>
<protein>
    <submittedName>
        <fullName evidence="1">Uncharacterized protein</fullName>
    </submittedName>
</protein>
<evidence type="ECO:0000313" key="1">
    <source>
        <dbReference type="EMBL" id="DAE00778.1"/>
    </source>
</evidence>
<sequence length="509" mass="57319">MAITNQPADDSLFSAYSQIPVETDNLTSGLEIKAQSPDKADMISLNIIDNERSEVLDNSDGADEEWFREFVIPRRMEPGEWYAFRVGSVTANVETPLTVALYQGDAEGHGVVLVAVTDLTIGSPTTWLAQVPPTESVTYDNTVLRIYAGQAGSTSGVEITLTNMSLTYGKNFIGYSPSSVKAANSLTESIDIYRDSGFGPKKKYDLSFLAKAGFRDRPRTFPYTDTRIYFGIDYNLISAYAYRGIGEQDFNVRYASRGVRPRGHNVNFSGSNIGLALTDRTLDNNRNLYVKKYSGYPYFVTLFPKGVSGISPAIQVDVRVKIIGIEEEYQFDISSRLNIPLVYEFEDENADGADYIKLRLSGGGFPNKAWNIIFVDTEVPCNPFYVRWINRKGGWDTYMFEQHKKYTQEVDRGDRYVLANARDPYASETRGELAPEFKNMVQAGADQLDENDFNLLKGVALSPLVQVYNYQIGAWQRVLVDDTDLTWDTKAPRDTVSYEFQLIDEQTQW</sequence>
<name>A0A8S5P1C8_9CAUD</name>
<organism evidence="1">
    <name type="scientific">Siphoviridae sp. ctXZQ9</name>
    <dbReference type="NCBI Taxonomy" id="2825545"/>
    <lineage>
        <taxon>Viruses</taxon>
        <taxon>Duplodnaviria</taxon>
        <taxon>Heunggongvirae</taxon>
        <taxon>Uroviricota</taxon>
        <taxon>Caudoviricetes</taxon>
    </lineage>
</organism>
<accession>A0A8S5P1C8</accession>